<comment type="caution">
    <text evidence="1">The sequence shown here is derived from an EMBL/GenBank/DDBJ whole genome shotgun (WGS) entry which is preliminary data.</text>
</comment>
<organism evidence="1 2">
    <name type="scientific">Naganishia vaughanmartiniae</name>
    <dbReference type="NCBI Taxonomy" id="1424756"/>
    <lineage>
        <taxon>Eukaryota</taxon>
        <taxon>Fungi</taxon>
        <taxon>Dikarya</taxon>
        <taxon>Basidiomycota</taxon>
        <taxon>Agaricomycotina</taxon>
        <taxon>Tremellomycetes</taxon>
        <taxon>Filobasidiales</taxon>
        <taxon>Filobasidiaceae</taxon>
        <taxon>Naganishia</taxon>
    </lineage>
</organism>
<protein>
    <submittedName>
        <fullName evidence="1">Uncharacterized protein</fullName>
    </submittedName>
</protein>
<dbReference type="Proteomes" id="UP001243375">
    <property type="component" value="Unassembled WGS sequence"/>
</dbReference>
<evidence type="ECO:0000313" key="1">
    <source>
        <dbReference type="EMBL" id="KAJ9114226.1"/>
    </source>
</evidence>
<dbReference type="EMBL" id="JASBWU010000019">
    <property type="protein sequence ID" value="KAJ9114226.1"/>
    <property type="molecule type" value="Genomic_DNA"/>
</dbReference>
<name>A0ACC2WSZ8_9TREE</name>
<accession>A0ACC2WSZ8</accession>
<reference evidence="1" key="1">
    <citation type="submission" date="2023-04" db="EMBL/GenBank/DDBJ databases">
        <title>Draft Genome sequencing of Naganishia species isolated from polar environments using Oxford Nanopore Technology.</title>
        <authorList>
            <person name="Leo P."/>
            <person name="Venkateswaran K."/>
        </authorList>
    </citation>
    <scope>NUCLEOTIDE SEQUENCE</scope>
    <source>
        <strain evidence="1">MNA-CCFEE 5425</strain>
    </source>
</reference>
<evidence type="ECO:0000313" key="2">
    <source>
        <dbReference type="Proteomes" id="UP001243375"/>
    </source>
</evidence>
<proteinExistence type="predicted"/>
<keyword evidence="2" id="KW-1185">Reference proteome</keyword>
<gene>
    <name evidence="1" type="ORF">QFC22_005678</name>
</gene>
<sequence length="212" mass="24018">MPIATKTERQPYRHAIVGQSNKLPDETQKVSPPCKPFPFFKLVKQWSTTPRTTSTQPSLPMYLNLEDNHTDLSPACYIPESLGRLILREEINALSTSGDDKSKAMLQYWCEEDGLEGLVKPLKLDRRCWVVPPEVVAQHVECLAEHVECLKGMLEDLEYMLLSLAIIPCRQVGSFTYANPYFFAEYTMRMVHIRGMSRGGSCGEFLSIVLSS</sequence>